<protein>
    <submittedName>
        <fullName evidence="4">Amino acid ABC transporter substrate-binding protein</fullName>
    </submittedName>
</protein>
<accession>A0A2R5HFA5</accession>
<evidence type="ECO:0000256" key="1">
    <source>
        <dbReference type="ARBA" id="ARBA00022729"/>
    </source>
</evidence>
<dbReference type="PANTHER" id="PTHR35936">
    <property type="entry name" value="MEMBRANE-BOUND LYTIC MUREIN TRANSGLYCOSYLASE F"/>
    <property type="match status" value="1"/>
</dbReference>
<dbReference type="InterPro" id="IPR001638">
    <property type="entry name" value="Solute-binding_3/MltF_N"/>
</dbReference>
<dbReference type="Pfam" id="PF00497">
    <property type="entry name" value="SBP_bac_3"/>
    <property type="match status" value="1"/>
</dbReference>
<dbReference type="Proteomes" id="UP000245021">
    <property type="component" value="Unassembled WGS sequence"/>
</dbReference>
<feature type="domain" description="Solute-binding protein family 3/N-terminal" evidence="3">
    <location>
        <begin position="41"/>
        <end position="277"/>
    </location>
</feature>
<name>A0A2R5HFA5_9LACT</name>
<evidence type="ECO:0000259" key="3">
    <source>
        <dbReference type="SMART" id="SM00062"/>
    </source>
</evidence>
<keyword evidence="1 2" id="KW-0732">Signal</keyword>
<dbReference type="EMBL" id="BFFO01000004">
    <property type="protein sequence ID" value="GBG96753.1"/>
    <property type="molecule type" value="Genomic_DNA"/>
</dbReference>
<dbReference type="OrthoDB" id="8613538at2"/>
<dbReference type="SMART" id="SM00062">
    <property type="entry name" value="PBPb"/>
    <property type="match status" value="1"/>
</dbReference>
<organism evidence="4 5">
    <name type="scientific">Lactococcus termiticola</name>
    <dbReference type="NCBI Taxonomy" id="2169526"/>
    <lineage>
        <taxon>Bacteria</taxon>
        <taxon>Bacillati</taxon>
        <taxon>Bacillota</taxon>
        <taxon>Bacilli</taxon>
        <taxon>Lactobacillales</taxon>
        <taxon>Streptococcaceae</taxon>
        <taxon>Lactococcus</taxon>
    </lineage>
</organism>
<evidence type="ECO:0000256" key="2">
    <source>
        <dbReference type="SAM" id="SignalP"/>
    </source>
</evidence>
<dbReference type="AlphaFoldDB" id="A0A2R5HFA5"/>
<gene>
    <name evidence="4" type="ORF">NtB2_00877</name>
</gene>
<keyword evidence="5" id="KW-1185">Reference proteome</keyword>
<feature type="chain" id="PRO_5015335103" evidence="2">
    <location>
        <begin position="23"/>
        <end position="286"/>
    </location>
</feature>
<proteinExistence type="predicted"/>
<dbReference type="Gene3D" id="3.40.190.10">
    <property type="entry name" value="Periplasmic binding protein-like II"/>
    <property type="match status" value="2"/>
</dbReference>
<dbReference type="RefSeq" id="WP_109245723.1">
    <property type="nucleotide sequence ID" value="NZ_BFFO01000004.1"/>
</dbReference>
<reference evidence="4 5" key="1">
    <citation type="journal article" date="2018" name="Genome Announc.">
        <title>Draft Genome Sequence of Lactococcus sp. Strain NtB2 (JCM 32569), Isolated from the Gut of the Higher Termite Nasutitermes takasagoensis.</title>
        <authorList>
            <person name="Noda S."/>
            <person name="Aihara C."/>
            <person name="Yuki M."/>
            <person name="Ohkuma M."/>
        </authorList>
    </citation>
    <scope>NUCLEOTIDE SEQUENCE [LARGE SCALE GENOMIC DNA]</scope>
    <source>
        <strain evidence="4 5">NtB2</strain>
    </source>
</reference>
<feature type="signal peptide" evidence="2">
    <location>
        <begin position="1"/>
        <end position="22"/>
    </location>
</feature>
<dbReference type="PROSITE" id="PS51257">
    <property type="entry name" value="PROKAR_LIPOPROTEIN"/>
    <property type="match status" value="1"/>
</dbReference>
<evidence type="ECO:0000313" key="5">
    <source>
        <dbReference type="Proteomes" id="UP000245021"/>
    </source>
</evidence>
<dbReference type="PANTHER" id="PTHR35936:SF19">
    <property type="entry name" value="AMINO-ACID-BINDING PROTEIN YXEM-RELATED"/>
    <property type="match status" value="1"/>
</dbReference>
<evidence type="ECO:0000313" key="4">
    <source>
        <dbReference type="EMBL" id="GBG96753.1"/>
    </source>
</evidence>
<dbReference type="SUPFAM" id="SSF53850">
    <property type="entry name" value="Periplasmic binding protein-like II"/>
    <property type="match status" value="1"/>
</dbReference>
<comment type="caution">
    <text evidence="4">The sequence shown here is derived from an EMBL/GenBank/DDBJ whole genome shotgun (WGS) entry which is preliminary data.</text>
</comment>
<sequence>MKKSIKFSIAAGLSLIALGSLAACGNSSSKESNSSSAKKTEIVIAADGSTKPFEYSDSQGNLTGYDIAVAKAVFKELPQYEVKFQTVDFSGITPGITSGRYQMGANDFGWSKERAQSFNFSSPISKSQNAVAVKSGSYSNFASLAGKKTIGNPSSNYSKEIEAWNQAHPDKKIDISYASDQTSINTRLNQIDTGKIDFMLYDKISLTQAVKEQGFDDLKVQSVDTTSGDPEHDGYEYFIFGQDKLGEQLKKDVDGELKKLQADGTLSKLSKEYFGGDFVPKAELFK</sequence>